<dbReference type="PANTHER" id="PTHR43581">
    <property type="entry name" value="ATP/GTP PHOSPHATASE"/>
    <property type="match status" value="1"/>
</dbReference>
<dbReference type="InterPro" id="IPR051396">
    <property type="entry name" value="Bact_Antivir_Def_Nuclease"/>
</dbReference>
<dbReference type="SUPFAM" id="SSF52540">
    <property type="entry name" value="P-loop containing nucleoside triphosphate hydrolases"/>
    <property type="match status" value="1"/>
</dbReference>
<dbReference type="GO" id="GO:0005524">
    <property type="term" value="F:ATP binding"/>
    <property type="evidence" value="ECO:0007669"/>
    <property type="project" value="UniProtKB-KW"/>
</dbReference>
<organism evidence="2 3">
    <name type="scientific">Shewanella pneumatophori</name>
    <dbReference type="NCBI Taxonomy" id="314092"/>
    <lineage>
        <taxon>Bacteria</taxon>
        <taxon>Pseudomonadati</taxon>
        <taxon>Pseudomonadota</taxon>
        <taxon>Gammaproteobacteria</taxon>
        <taxon>Alteromonadales</taxon>
        <taxon>Shewanellaceae</taxon>
        <taxon>Shewanella</taxon>
    </lineage>
</organism>
<dbReference type="EMBL" id="JAKILB010000003">
    <property type="protein sequence ID" value="MCL1138162.1"/>
    <property type="molecule type" value="Genomic_DNA"/>
</dbReference>
<protein>
    <submittedName>
        <fullName evidence="2">ATP-binding protein</fullName>
    </submittedName>
</protein>
<dbReference type="Pfam" id="PF13175">
    <property type="entry name" value="AAA_15"/>
    <property type="match status" value="1"/>
</dbReference>
<gene>
    <name evidence="2" type="ORF">L2740_06320</name>
</gene>
<dbReference type="Gene3D" id="3.40.50.300">
    <property type="entry name" value="P-loop containing nucleotide triphosphate hydrolases"/>
    <property type="match status" value="2"/>
</dbReference>
<keyword evidence="3" id="KW-1185">Reference proteome</keyword>
<evidence type="ECO:0000259" key="1">
    <source>
        <dbReference type="Pfam" id="PF13175"/>
    </source>
</evidence>
<dbReference type="CDD" id="cd00267">
    <property type="entry name" value="ABC_ATPase"/>
    <property type="match status" value="1"/>
</dbReference>
<dbReference type="InterPro" id="IPR027417">
    <property type="entry name" value="P-loop_NTPase"/>
</dbReference>
<evidence type="ECO:0000313" key="3">
    <source>
        <dbReference type="Proteomes" id="UP001139293"/>
    </source>
</evidence>
<name>A0A9X1ZBU3_9GAMM</name>
<comment type="caution">
    <text evidence="2">The sequence shown here is derived from an EMBL/GenBank/DDBJ whole genome shotgun (WGS) entry which is preliminary data.</text>
</comment>
<sequence length="606" mass="68403">MKIKIRQNHKSIQSGLKFELPMFTVLTGENGSGKTHLFEAISNTKNGEVHLDGSLLNTISYIPFGGLNPQVDQQCDPAQISQRVKQVWQEVVNAKQRAYRNQQGVAYSGPPENDPILGYIGNQQHRDEILDISKKLSTPPSQLTEDLVADRISIMAISGGSLFNSQFALIFKSYHVRYLDNKLNKIYAEDGISDAPPFLEDAEFKAKYGEAPWIFVNDVLEKLKLPYTVNNPMNTMRDTTFVFKLIHKNSSIEINTNDLSTGEKTLMSLALAIYNSTGTRDRAGFLVLDEPDAPLHPSMSKLMLEIIEEEIVRKHKIPVLLSTHSPTTIACTPANALYKISASDKAPIQCDLQDSMKILTYGIPNLRVSTEHRRQVFVEHTYDVDYYEALFDIVSRREKFTVTPQFLPPHTLNGSNCDAVLEITRKLRDMGNTHVYGLIDWDLKNSPEQQVIILGLGKRYAIENYVFEPHFLGLYLIHKKFVTPNVLGLVDCNSYLDVIKRIETDNSSLQIIVDHVQNNISWENEDTIMVKSELLDGSEIEVRKEVFEMKGHKLEDLIKESWPSLRSVRSNNGGDSALKKDVINTVINDFPGLLSKDISLTFSSIS</sequence>
<dbReference type="PANTHER" id="PTHR43581:SF4">
    <property type="entry name" value="ATP_GTP PHOSPHATASE"/>
    <property type="match status" value="1"/>
</dbReference>
<keyword evidence="2" id="KW-0547">Nucleotide-binding</keyword>
<accession>A0A9X1ZBU3</accession>
<feature type="domain" description="Endonuclease GajA/Old nuclease/RecF-like AAA" evidence="1">
    <location>
        <begin position="178"/>
        <end position="327"/>
    </location>
</feature>
<reference evidence="2" key="1">
    <citation type="submission" date="2022-01" db="EMBL/GenBank/DDBJ databases">
        <title>Whole genome-based taxonomy of the Shewanellaceae.</title>
        <authorList>
            <person name="Martin-Rodriguez A.J."/>
        </authorList>
    </citation>
    <scope>NUCLEOTIDE SEQUENCE</scope>
    <source>
        <strain evidence="2">KCTC 23973</strain>
    </source>
</reference>
<dbReference type="InterPro" id="IPR041685">
    <property type="entry name" value="AAA_GajA/Old/RecF-like"/>
</dbReference>
<dbReference type="AlphaFoldDB" id="A0A9X1ZBU3"/>
<evidence type="ECO:0000313" key="2">
    <source>
        <dbReference type="EMBL" id="MCL1138162.1"/>
    </source>
</evidence>
<dbReference type="Proteomes" id="UP001139293">
    <property type="component" value="Unassembled WGS sequence"/>
</dbReference>
<dbReference type="RefSeq" id="WP_248949253.1">
    <property type="nucleotide sequence ID" value="NZ_JAKILB010000003.1"/>
</dbReference>
<keyword evidence="2" id="KW-0067">ATP-binding</keyword>
<dbReference type="GO" id="GO:0016887">
    <property type="term" value="F:ATP hydrolysis activity"/>
    <property type="evidence" value="ECO:0007669"/>
    <property type="project" value="InterPro"/>
</dbReference>
<proteinExistence type="predicted"/>